<proteinExistence type="predicted"/>
<accession>A0ACC1LBX4</accession>
<protein>
    <submittedName>
        <fullName evidence="1">Uncharacterized protein</fullName>
    </submittedName>
</protein>
<name>A0ACC1LBX4_9FUNG</name>
<evidence type="ECO:0000313" key="1">
    <source>
        <dbReference type="EMBL" id="KAJ2805574.1"/>
    </source>
</evidence>
<dbReference type="Proteomes" id="UP001140096">
    <property type="component" value="Unassembled WGS sequence"/>
</dbReference>
<evidence type="ECO:0000313" key="2">
    <source>
        <dbReference type="Proteomes" id="UP001140096"/>
    </source>
</evidence>
<gene>
    <name evidence="1" type="ORF">H4S07_003984</name>
</gene>
<organism evidence="1 2">
    <name type="scientific">Coemansia furcata</name>
    <dbReference type="NCBI Taxonomy" id="417177"/>
    <lineage>
        <taxon>Eukaryota</taxon>
        <taxon>Fungi</taxon>
        <taxon>Fungi incertae sedis</taxon>
        <taxon>Zoopagomycota</taxon>
        <taxon>Kickxellomycotina</taxon>
        <taxon>Kickxellomycetes</taxon>
        <taxon>Kickxellales</taxon>
        <taxon>Kickxellaceae</taxon>
        <taxon>Coemansia</taxon>
    </lineage>
</organism>
<reference evidence="1" key="1">
    <citation type="submission" date="2022-07" db="EMBL/GenBank/DDBJ databases">
        <title>Phylogenomic reconstructions and comparative analyses of Kickxellomycotina fungi.</title>
        <authorList>
            <person name="Reynolds N.K."/>
            <person name="Stajich J.E."/>
            <person name="Barry K."/>
            <person name="Grigoriev I.V."/>
            <person name="Crous P."/>
            <person name="Smith M.E."/>
        </authorList>
    </citation>
    <scope>NUCLEOTIDE SEQUENCE</scope>
    <source>
        <strain evidence="1">CBS 102833</strain>
    </source>
</reference>
<keyword evidence="2" id="KW-1185">Reference proteome</keyword>
<comment type="caution">
    <text evidence="1">The sequence shown here is derived from an EMBL/GenBank/DDBJ whole genome shotgun (WGS) entry which is preliminary data.</text>
</comment>
<sequence length="147" mass="16650">MSGRNIVRVSLASWLVFTVDSINTHLFVKNTIAKNIILVQLAIVECFTYGLLIDRWTEPEYMQLLIVLGSQFLATLMLAKQKVVASHVLNYMMVGLMTTMFSTSIATCILPLSEAMLHQVSTISYLYYVMVMYRIDDLFSTYRGGTS</sequence>
<dbReference type="EMBL" id="JANBUP010001462">
    <property type="protein sequence ID" value="KAJ2805574.1"/>
    <property type="molecule type" value="Genomic_DNA"/>
</dbReference>